<protein>
    <submittedName>
        <fullName evidence="6">Isocitrate dehydrogenase [NAD] subunit, mitochondrial</fullName>
    </submittedName>
    <submittedName>
        <fullName evidence="5">Ribosomal protein S14</fullName>
    </submittedName>
</protein>
<dbReference type="PANTHER" id="PTHR19836:SF19">
    <property type="entry name" value="SMALL RIBOSOMAL SUBUNIT PROTEIN US14M"/>
    <property type="match status" value="1"/>
</dbReference>
<dbReference type="InterPro" id="IPR001209">
    <property type="entry name" value="Ribosomal_uS14"/>
</dbReference>
<dbReference type="SUPFAM" id="SSF57716">
    <property type="entry name" value="Glucocorticoid receptor-like (DNA-binding domain)"/>
    <property type="match status" value="1"/>
</dbReference>
<dbReference type="PANTHER" id="PTHR19836">
    <property type="entry name" value="30S RIBOSOMAL PROTEIN S14"/>
    <property type="match status" value="1"/>
</dbReference>
<comment type="similarity">
    <text evidence="1">Belongs to the universal ribosomal protein uS14 family.</text>
</comment>
<keyword evidence="3" id="KW-0687">Ribonucleoprotein</keyword>
<evidence type="ECO:0000313" key="5">
    <source>
        <dbReference type="WBParaSite" id="SSTP_0001015600.1"/>
    </source>
</evidence>
<name>A0A0K0EL12_STRER</name>
<evidence type="ECO:0000313" key="6">
    <source>
        <dbReference type="WBParaSite" id="TCONS_00007691.p1"/>
    </source>
</evidence>
<evidence type="ECO:0000256" key="3">
    <source>
        <dbReference type="ARBA" id="ARBA00023274"/>
    </source>
</evidence>
<dbReference type="WBParaSite" id="SSTP_0001015600.1">
    <property type="protein sequence ID" value="SSTP_0001015600.1"/>
    <property type="gene ID" value="SSTP_0001015600"/>
</dbReference>
<dbReference type="AlphaFoldDB" id="A0A0K0EL12"/>
<dbReference type="WBParaSite" id="TCONS_00007691.p1">
    <property type="protein sequence ID" value="TCONS_00007691.p1"/>
    <property type="gene ID" value="XLOC_005723"/>
</dbReference>
<evidence type="ECO:0000256" key="1">
    <source>
        <dbReference type="ARBA" id="ARBA00009083"/>
    </source>
</evidence>
<sequence>MLQNFTTLFKNLSLRSGVPLCSNISVGKFCSEPPTNDDTKGDSKKVVAQSFKKRSVYPYSKEILTDKNFNTYPFYVEREWWKDGKRMTFWANWKQFADVKRRRALAECGADRMRYKALKENTILPQALRDEMAETLHNMDKYSRPNLILNLCMFTGRSRGKIKPYRVNRHIFRRLADASKLSGVQRAMW</sequence>
<organism evidence="5">
    <name type="scientific">Strongyloides stercoralis</name>
    <name type="common">Threadworm</name>
    <dbReference type="NCBI Taxonomy" id="6248"/>
    <lineage>
        <taxon>Eukaryota</taxon>
        <taxon>Metazoa</taxon>
        <taxon>Ecdysozoa</taxon>
        <taxon>Nematoda</taxon>
        <taxon>Chromadorea</taxon>
        <taxon>Rhabditida</taxon>
        <taxon>Tylenchina</taxon>
        <taxon>Panagrolaimomorpha</taxon>
        <taxon>Strongyloidoidea</taxon>
        <taxon>Strongyloididae</taxon>
        <taxon>Strongyloides</taxon>
    </lineage>
</organism>
<dbReference type="STRING" id="6248.A0A0K0EL12"/>
<dbReference type="GO" id="GO:0003735">
    <property type="term" value="F:structural constituent of ribosome"/>
    <property type="evidence" value="ECO:0007669"/>
    <property type="project" value="InterPro"/>
</dbReference>
<dbReference type="GO" id="GO:0006412">
    <property type="term" value="P:translation"/>
    <property type="evidence" value="ECO:0007669"/>
    <property type="project" value="InterPro"/>
</dbReference>
<evidence type="ECO:0000313" key="4">
    <source>
        <dbReference type="Proteomes" id="UP000035681"/>
    </source>
</evidence>
<dbReference type="Proteomes" id="UP000035681">
    <property type="component" value="Unplaced"/>
</dbReference>
<dbReference type="Gene3D" id="1.10.287.1480">
    <property type="match status" value="1"/>
</dbReference>
<accession>A0A0K0EL12</accession>
<proteinExistence type="inferred from homology"/>
<evidence type="ECO:0000256" key="2">
    <source>
        <dbReference type="ARBA" id="ARBA00022980"/>
    </source>
</evidence>
<keyword evidence="4" id="KW-1185">Reference proteome</keyword>
<reference evidence="5" key="1">
    <citation type="submission" date="2015-08" db="UniProtKB">
        <authorList>
            <consortium name="WormBaseParasite"/>
        </authorList>
    </citation>
    <scope>IDENTIFICATION</scope>
</reference>
<dbReference type="Pfam" id="PF00253">
    <property type="entry name" value="Ribosomal_S14"/>
    <property type="match status" value="1"/>
</dbReference>
<keyword evidence="2" id="KW-0689">Ribosomal protein</keyword>
<dbReference type="GO" id="GO:0005763">
    <property type="term" value="C:mitochondrial small ribosomal subunit"/>
    <property type="evidence" value="ECO:0007669"/>
    <property type="project" value="TreeGrafter"/>
</dbReference>